<gene>
    <name evidence="1" type="ORF">KIL84_012337</name>
</gene>
<sequence>MFVGHVPSLALMDGANVPWGCLWNPAAGRVLGGGLSSRGSSIFQTQTPIKEAGLQEPIEGCMGSRLGARGLHKWEQNAMTFVVSTEMCPGASTAPSMQFASPCLGQPIERCMLGHVVAEGCISVGHGGVECCVRHAGSRLVSWRGPPRAAVCLGSVCGF</sequence>
<dbReference type="Proteomes" id="UP000827986">
    <property type="component" value="Unassembled WGS sequence"/>
</dbReference>
<protein>
    <submittedName>
        <fullName evidence="1">Uncharacterized protein</fullName>
    </submittedName>
</protein>
<reference evidence="1" key="1">
    <citation type="submission" date="2021-09" db="EMBL/GenBank/DDBJ databases">
        <title>The genome of Mauremys mutica provides insights into the evolution of semi-aquatic lifestyle.</title>
        <authorList>
            <person name="Gong S."/>
            <person name="Gao Y."/>
        </authorList>
    </citation>
    <scope>NUCLEOTIDE SEQUENCE</scope>
    <source>
        <strain evidence="1">MM-2020</strain>
        <tissue evidence="1">Muscle</tissue>
    </source>
</reference>
<evidence type="ECO:0000313" key="2">
    <source>
        <dbReference type="Proteomes" id="UP000827986"/>
    </source>
</evidence>
<name>A0A9D4B385_9SAUR</name>
<proteinExistence type="predicted"/>
<dbReference type="EMBL" id="JAHDVG010000474">
    <property type="protein sequence ID" value="KAH1178635.1"/>
    <property type="molecule type" value="Genomic_DNA"/>
</dbReference>
<organism evidence="1 2">
    <name type="scientific">Mauremys mutica</name>
    <name type="common">yellowpond turtle</name>
    <dbReference type="NCBI Taxonomy" id="74926"/>
    <lineage>
        <taxon>Eukaryota</taxon>
        <taxon>Metazoa</taxon>
        <taxon>Chordata</taxon>
        <taxon>Craniata</taxon>
        <taxon>Vertebrata</taxon>
        <taxon>Euteleostomi</taxon>
        <taxon>Archelosauria</taxon>
        <taxon>Testudinata</taxon>
        <taxon>Testudines</taxon>
        <taxon>Cryptodira</taxon>
        <taxon>Durocryptodira</taxon>
        <taxon>Testudinoidea</taxon>
        <taxon>Geoemydidae</taxon>
        <taxon>Geoemydinae</taxon>
        <taxon>Mauremys</taxon>
    </lineage>
</organism>
<evidence type="ECO:0000313" key="1">
    <source>
        <dbReference type="EMBL" id="KAH1178635.1"/>
    </source>
</evidence>
<keyword evidence="2" id="KW-1185">Reference proteome</keyword>
<comment type="caution">
    <text evidence="1">The sequence shown here is derived from an EMBL/GenBank/DDBJ whole genome shotgun (WGS) entry which is preliminary data.</text>
</comment>
<accession>A0A9D4B385</accession>
<dbReference type="AlphaFoldDB" id="A0A9D4B385"/>